<accession>A0A1G9AG09</accession>
<evidence type="ECO:0000256" key="1">
    <source>
        <dbReference type="ARBA" id="ARBA00004138"/>
    </source>
</evidence>
<protein>
    <recommendedName>
        <fullName evidence="7">HYDIN/VesB/CFA65-like Ig-like domain-containing protein</fullName>
    </recommendedName>
</protein>
<dbReference type="EMBL" id="FNEZ01000005">
    <property type="protein sequence ID" value="SDK26173.1"/>
    <property type="molecule type" value="Genomic_DNA"/>
</dbReference>
<comment type="subcellular location">
    <subcellularLocation>
        <location evidence="1">Cell projection</location>
        <location evidence="1">Cilium</location>
    </subcellularLocation>
    <subcellularLocation>
        <location evidence="2">Cytoplasm</location>
    </subcellularLocation>
</comment>
<reference evidence="8 9" key="1">
    <citation type="submission" date="2016-10" db="EMBL/GenBank/DDBJ databases">
        <authorList>
            <person name="de Groot N.N."/>
        </authorList>
    </citation>
    <scope>NUCLEOTIDE SEQUENCE [LARGE SCALE GENOMIC DNA]</scope>
    <source>
        <strain evidence="8 9">CGMCC 1.10076</strain>
    </source>
</reference>
<evidence type="ECO:0000313" key="9">
    <source>
        <dbReference type="Proteomes" id="UP000199580"/>
    </source>
</evidence>
<dbReference type="Pfam" id="PF22544">
    <property type="entry name" value="HYDIN_VesB_CFA65-like_Ig"/>
    <property type="match status" value="1"/>
</dbReference>
<feature type="domain" description="HYDIN/VesB/CFA65-like Ig-like" evidence="7">
    <location>
        <begin position="295"/>
        <end position="379"/>
    </location>
</feature>
<evidence type="ECO:0000259" key="7">
    <source>
        <dbReference type="Pfam" id="PF22544"/>
    </source>
</evidence>
<organism evidence="8 9">
    <name type="scientific">Flavobacterium noncentrifugens</name>
    <dbReference type="NCBI Taxonomy" id="1128970"/>
    <lineage>
        <taxon>Bacteria</taxon>
        <taxon>Pseudomonadati</taxon>
        <taxon>Bacteroidota</taxon>
        <taxon>Flavobacteriia</taxon>
        <taxon>Flavobacteriales</taxon>
        <taxon>Flavobacteriaceae</taxon>
        <taxon>Flavobacterium</taxon>
    </lineage>
</organism>
<dbReference type="NCBIfam" id="NF012200">
    <property type="entry name" value="choice_anch_D"/>
    <property type="match status" value="3"/>
</dbReference>
<evidence type="ECO:0000256" key="2">
    <source>
        <dbReference type="ARBA" id="ARBA00004496"/>
    </source>
</evidence>
<dbReference type="NCBIfam" id="NF033708">
    <property type="entry name" value="T9SS_Cterm_ChiA"/>
    <property type="match status" value="1"/>
</dbReference>
<keyword evidence="5" id="KW-0966">Cell projection</keyword>
<sequence>MKLKLLFGVLFFGIFTNGFAQLIVTNAAPTAKVDFSAAMQTTVGSNPSTVYSGAGFAPAPTTAGRLNSNAWEVKGWSFGTLLFGDTQTVDDFGRGSVSGGVITPGMYALTTYPGTATNPMLLIQTGPSDMAPGSVTLKIKNNGTTNITQLNLSYNLFVQNDENSSTSVKFAHSDDNVTFVDEPTLDYTSPDVADAFQWVNVSLNPPSRTLTLNGVTIEPGTSYYIRWAFADVTVSGDRDELGLDDIEVSAVYGPPAPEINVQCYGNNLLTGDVTPTVAKGTDFAPIGSPLSTLSSNHIISYYIYNLGGAPLNISGITITGPQASDFTIIGVPPTGNIAPGGSVAVNVSFDPSAAGLRQARLNINNNDSNENPYFFDIQGYGVVPIPDIRVNGNGGAAPSNGFSIVTGGSMVPALNNNTQFSSLIVGVQTEVKGFKIRNDCPYNAPLILTGPSPYITITGANPSDFTIQLAPYDSVIYPGEVMDFSIKFSPTATGLRSALISIANNDPDVSGSPIESPFVFLVQGTGVASKIEITGNAQPVANGTITTSLANHTFFDYVNVTSGTIDRTFTVKNSGNVALTLGALTLTGAQASDFSITATPAASVAIGATTTFTIRFDPSAVGLRNATVNLVTNDATANPFRFAISGFGVDYVPCAYGVVETIAIQNFETAAAIPNWLYNYTGAAVSGGTAFGQTGDAGSSPMFLGTAKSLQVTNGTGVLIMNGINTNAYSDIELNVKLASFGVTAAEGSDAADKVTVAVRTNSAAPWSDEIQVLGNSASKWSFASGTGVAATVYDGNLVATQATATAGYATTSGFSTISLTGLPKAANLEVRITLVNDNANEIWAVDNVTLFGRQVVSAIWNGLTWTPGAPTATTKAIIQGPYNTSLNGGNITACQCEIKAGGSVTIADGNYFNLGSELDNNGTLTIDNNGSLVQHNDSAINKGSVKVKRNSTPMRAFDFTYWSSPVAGQIMNVFSPETRFDKFYSYDPVAGAWVIHADGTDAMLPAVGYIMRAPASATPVPTIYNFEFNGVPNNGFIQTPIKIGGSNMNLIGNPYPSAINTISFLSNPANVNVVEGTIYLWTHNTQITNLAYTSDDYAVYNYSGSVATRPAINSGTTITAPTANIASGQSFFIKGLLNNSQVTFSNSMRVNIGNNAFFKTQAELSAETIASRIEQSEKNRVWLSLKNNEGAFKEILVGYIQDATNDIDRGYDGEAIGGNTYVNFYSTVNDAKLAIQGRALPFDDHEKISLGYNSTVSGTFEISIDSTDGFMESQNIYLEDKALGIIHDLKQSAYSFTTEGGTFDTRFELLFRNETLANADFTTIDSLLVVAVKDRVISVSSQLENINSIKVYDLLGRSVFETSKVGKKIISISPSVQKNQALIVKIVLENGQIATRKIIF</sequence>
<dbReference type="Proteomes" id="UP000199580">
    <property type="component" value="Unassembled WGS sequence"/>
</dbReference>
<keyword evidence="4" id="KW-0969">Cilium</keyword>
<dbReference type="Gene3D" id="2.60.40.10">
    <property type="entry name" value="Immunoglobulins"/>
    <property type="match status" value="3"/>
</dbReference>
<evidence type="ECO:0000256" key="3">
    <source>
        <dbReference type="ARBA" id="ARBA00022490"/>
    </source>
</evidence>
<feature type="chain" id="PRO_5011638243" description="HYDIN/VesB/CFA65-like Ig-like domain-containing protein" evidence="6">
    <location>
        <begin position="21"/>
        <end position="1401"/>
    </location>
</feature>
<keyword evidence="3" id="KW-0963">Cytoplasm</keyword>
<gene>
    <name evidence="8" type="ORF">SAMN04487935_2878</name>
</gene>
<evidence type="ECO:0000313" key="8">
    <source>
        <dbReference type="EMBL" id="SDK26173.1"/>
    </source>
</evidence>
<evidence type="ECO:0000256" key="6">
    <source>
        <dbReference type="SAM" id="SignalP"/>
    </source>
</evidence>
<dbReference type="InterPro" id="IPR053879">
    <property type="entry name" value="HYDIN_VesB_CFA65-like_Ig"/>
</dbReference>
<dbReference type="STRING" id="1128970.SAMN04487935_2878"/>
<keyword evidence="9" id="KW-1185">Reference proteome</keyword>
<evidence type="ECO:0000256" key="5">
    <source>
        <dbReference type="ARBA" id="ARBA00023273"/>
    </source>
</evidence>
<dbReference type="OrthoDB" id="1652165at2"/>
<feature type="signal peptide" evidence="6">
    <location>
        <begin position="1"/>
        <end position="20"/>
    </location>
</feature>
<proteinExistence type="predicted"/>
<keyword evidence="6" id="KW-0732">Signal</keyword>
<dbReference type="RefSeq" id="WP_091397008.1">
    <property type="nucleotide sequence ID" value="NZ_BKAI01000007.1"/>
</dbReference>
<name>A0A1G9AG09_9FLAO</name>
<dbReference type="GO" id="GO:0005737">
    <property type="term" value="C:cytoplasm"/>
    <property type="evidence" value="ECO:0007669"/>
    <property type="project" value="UniProtKB-SubCell"/>
</dbReference>
<evidence type="ECO:0000256" key="4">
    <source>
        <dbReference type="ARBA" id="ARBA00023069"/>
    </source>
</evidence>
<dbReference type="InterPro" id="IPR013783">
    <property type="entry name" value="Ig-like_fold"/>
</dbReference>